<dbReference type="Proteomes" id="UP000540506">
    <property type="component" value="Unassembled WGS sequence"/>
</dbReference>
<protein>
    <recommendedName>
        <fullName evidence="1">Flavoprotein domain-containing protein</fullName>
    </recommendedName>
</protein>
<keyword evidence="3" id="KW-1185">Reference proteome</keyword>
<dbReference type="InterPro" id="IPR003382">
    <property type="entry name" value="Flavoprotein"/>
</dbReference>
<evidence type="ECO:0000313" key="3">
    <source>
        <dbReference type="Proteomes" id="UP000540506"/>
    </source>
</evidence>
<evidence type="ECO:0000259" key="1">
    <source>
        <dbReference type="Pfam" id="PF02441"/>
    </source>
</evidence>
<dbReference type="EMBL" id="JACHJV010000004">
    <property type="protein sequence ID" value="MBB4929098.1"/>
    <property type="molecule type" value="Genomic_DNA"/>
</dbReference>
<reference evidence="2 3" key="1">
    <citation type="submission" date="2020-08" db="EMBL/GenBank/DDBJ databases">
        <title>Sequencing the genomes of 1000 actinobacteria strains.</title>
        <authorList>
            <person name="Klenk H.-P."/>
        </authorList>
    </citation>
    <scope>NUCLEOTIDE SEQUENCE [LARGE SCALE GENOMIC DNA]</scope>
    <source>
        <strain evidence="2 3">DSM 41654</strain>
    </source>
</reference>
<dbReference type="RefSeq" id="WP_184947118.1">
    <property type="nucleotide sequence ID" value="NZ_JACHJV010000004.1"/>
</dbReference>
<dbReference type="Pfam" id="PF02441">
    <property type="entry name" value="Flavoprotein"/>
    <property type="match status" value="1"/>
</dbReference>
<dbReference type="AlphaFoldDB" id="A0A7W7W0F0"/>
<dbReference type="GO" id="GO:0003824">
    <property type="term" value="F:catalytic activity"/>
    <property type="evidence" value="ECO:0007669"/>
    <property type="project" value="InterPro"/>
</dbReference>
<dbReference type="Gene3D" id="3.40.50.1950">
    <property type="entry name" value="Flavin prenyltransferase-like"/>
    <property type="match status" value="1"/>
</dbReference>
<comment type="caution">
    <text evidence="2">The sequence shown here is derived from an EMBL/GenBank/DDBJ whole genome shotgun (WGS) entry which is preliminary data.</text>
</comment>
<dbReference type="InterPro" id="IPR036551">
    <property type="entry name" value="Flavin_trans-like"/>
</dbReference>
<sequence>MSRTLYIVACAAPPARRIAIGIRAAQAAGWDTCLVLTPYAYRWLTEDPVPELEFTLEALTALTGHPVRHQYKLPSEPDVLPPADALLAVPLTFNTMNKWADGHSDTLAVGLLTEAFGLAHRPPVVALPHWNAAQAVHPAVERNVAALRTAGATVLLGGEDGFVPHPPGQGRPDTYPWPAAIAALPAFTQS</sequence>
<dbReference type="SUPFAM" id="SSF52507">
    <property type="entry name" value="Homo-oligomeric flavin-containing Cys decarboxylases, HFCD"/>
    <property type="match status" value="1"/>
</dbReference>
<accession>A0A7W7W0F0</accession>
<name>A0A7W7W0F0_KITKI</name>
<evidence type="ECO:0000313" key="2">
    <source>
        <dbReference type="EMBL" id="MBB4929098.1"/>
    </source>
</evidence>
<proteinExistence type="predicted"/>
<organism evidence="2 3">
    <name type="scientific">Kitasatospora kifunensis</name>
    <name type="common">Streptomyces kifunensis</name>
    <dbReference type="NCBI Taxonomy" id="58351"/>
    <lineage>
        <taxon>Bacteria</taxon>
        <taxon>Bacillati</taxon>
        <taxon>Actinomycetota</taxon>
        <taxon>Actinomycetes</taxon>
        <taxon>Kitasatosporales</taxon>
        <taxon>Streptomycetaceae</taxon>
        <taxon>Kitasatospora</taxon>
    </lineage>
</organism>
<gene>
    <name evidence="2" type="ORF">FHR34_008197</name>
</gene>
<feature type="domain" description="Flavoprotein" evidence="1">
    <location>
        <begin position="15"/>
        <end position="147"/>
    </location>
</feature>